<dbReference type="Proteomes" id="UP000275772">
    <property type="component" value="Unassembled WGS sequence"/>
</dbReference>
<keyword evidence="1" id="KW-0732">Signal</keyword>
<evidence type="ECO:0000256" key="1">
    <source>
        <dbReference type="SAM" id="SignalP"/>
    </source>
</evidence>
<gene>
    <name evidence="2" type="ORF">BLGHR1_10523</name>
</gene>
<organism evidence="2 3">
    <name type="scientific">Blumeria hordei</name>
    <name type="common">Barley powdery mildew</name>
    <name type="synonym">Blumeria graminis f. sp. hordei</name>
    <dbReference type="NCBI Taxonomy" id="2867405"/>
    <lineage>
        <taxon>Eukaryota</taxon>
        <taxon>Fungi</taxon>
        <taxon>Dikarya</taxon>
        <taxon>Ascomycota</taxon>
        <taxon>Pezizomycotina</taxon>
        <taxon>Leotiomycetes</taxon>
        <taxon>Erysiphales</taxon>
        <taxon>Erysiphaceae</taxon>
        <taxon>Blumeria</taxon>
    </lineage>
</organism>
<protein>
    <submittedName>
        <fullName evidence="2">Uncharacterized protein</fullName>
    </submittedName>
</protein>
<dbReference type="EMBL" id="UNSH01000003">
    <property type="protein sequence ID" value="SZE99805.1"/>
    <property type="molecule type" value="Genomic_DNA"/>
</dbReference>
<evidence type="ECO:0000313" key="2">
    <source>
        <dbReference type="EMBL" id="SZE99805.1"/>
    </source>
</evidence>
<dbReference type="VEuPathDB" id="FungiDB:BLGHR1_10523"/>
<evidence type="ECO:0000313" key="3">
    <source>
        <dbReference type="Proteomes" id="UP000275772"/>
    </source>
</evidence>
<accession>A0A383UJP2</accession>
<reference evidence="2 3" key="1">
    <citation type="submission" date="2017-11" db="EMBL/GenBank/DDBJ databases">
        <authorList>
            <person name="Kracher B."/>
        </authorList>
    </citation>
    <scope>NUCLEOTIDE SEQUENCE [LARGE SCALE GENOMIC DNA]</scope>
    <source>
        <strain evidence="2 3">RACE1</strain>
    </source>
</reference>
<name>A0A383UJP2_BLUHO</name>
<dbReference type="AlphaFoldDB" id="A0A383UJP2"/>
<proteinExistence type="predicted"/>
<sequence>MKNLSFVSLALFLSHLMPILAIKDYTCGGVLVPGSTIESKISTKNENLPVEYDRQHQVTDKRGTVVFYVYPPPGEGSAISVEIDFNYREDVMKITATRDNRFVDCI</sequence>
<feature type="signal peptide" evidence="1">
    <location>
        <begin position="1"/>
        <end position="21"/>
    </location>
</feature>
<feature type="chain" id="PRO_5017012874" evidence="1">
    <location>
        <begin position="22"/>
        <end position="106"/>
    </location>
</feature>